<sequence>NSSCELRFSENLPVVALASPPGAGNTWVRHLLQQATGIYTGSVFHDGQLFNKGFRGERDNPTSGRTVVVKIHEGSNQVNTTFNAAILLMRNVLDCCISEINSRKSRSHTGVAHARSVKSRDIARQISRLHNVVTFWLTRYNGSLLIVHYEDVMKDTIGEVTRMLDFLNISEKERRMHCVKKDMEGQFHRQAKNNITMNGLDNKTIEILKIESSYISELISKQKQRYDSFTT</sequence>
<accession>A0ABM0M311</accession>
<dbReference type="Gene3D" id="3.40.50.300">
    <property type="entry name" value="P-loop containing nucleotide triphosphate hydrolases"/>
    <property type="match status" value="1"/>
</dbReference>
<evidence type="ECO:0000313" key="4">
    <source>
        <dbReference type="RefSeq" id="XP_006814402.1"/>
    </source>
</evidence>
<evidence type="ECO:0000259" key="2">
    <source>
        <dbReference type="Pfam" id="PF00685"/>
    </source>
</evidence>
<dbReference type="Proteomes" id="UP000694865">
    <property type="component" value="Unplaced"/>
</dbReference>
<keyword evidence="3" id="KW-1185">Reference proteome</keyword>
<feature type="non-terminal residue" evidence="4">
    <location>
        <position position="1"/>
    </location>
</feature>
<gene>
    <name evidence="4" type="primary">LOC102810007</name>
</gene>
<comment type="similarity">
    <text evidence="1">Belongs to the WSCD family.</text>
</comment>
<dbReference type="Pfam" id="PF00685">
    <property type="entry name" value="Sulfotransfer_1"/>
    <property type="match status" value="1"/>
</dbReference>
<dbReference type="RefSeq" id="XP_006814402.1">
    <property type="nucleotide sequence ID" value="XM_006814339.1"/>
</dbReference>
<dbReference type="PANTHER" id="PTHR45964">
    <property type="entry name" value="WSCD FAMILY MEMBER CG9164"/>
    <property type="match status" value="1"/>
</dbReference>
<dbReference type="InterPro" id="IPR000863">
    <property type="entry name" value="Sulfotransferase_dom"/>
</dbReference>
<reference evidence="4" key="1">
    <citation type="submission" date="2025-08" db="UniProtKB">
        <authorList>
            <consortium name="RefSeq"/>
        </authorList>
    </citation>
    <scope>IDENTIFICATION</scope>
    <source>
        <tissue evidence="4">Testes</tissue>
    </source>
</reference>
<dbReference type="GeneID" id="102810007"/>
<feature type="domain" description="Sulfotransferase" evidence="2">
    <location>
        <begin position="85"/>
        <end position="180"/>
    </location>
</feature>
<protein>
    <submittedName>
        <fullName evidence="4">WSC domain-containing protein 1-like</fullName>
    </submittedName>
</protein>
<organism evidence="3 4">
    <name type="scientific">Saccoglossus kowalevskii</name>
    <name type="common">Acorn worm</name>
    <dbReference type="NCBI Taxonomy" id="10224"/>
    <lineage>
        <taxon>Eukaryota</taxon>
        <taxon>Metazoa</taxon>
        <taxon>Hemichordata</taxon>
        <taxon>Enteropneusta</taxon>
        <taxon>Harrimaniidae</taxon>
        <taxon>Saccoglossus</taxon>
    </lineage>
</organism>
<dbReference type="InterPro" id="IPR027417">
    <property type="entry name" value="P-loop_NTPase"/>
</dbReference>
<dbReference type="PANTHER" id="PTHR45964:SF9">
    <property type="entry name" value="SULFOTRANSFERASE"/>
    <property type="match status" value="1"/>
</dbReference>
<dbReference type="SUPFAM" id="SSF52540">
    <property type="entry name" value="P-loop containing nucleoside triphosphate hydrolases"/>
    <property type="match status" value="1"/>
</dbReference>
<evidence type="ECO:0000313" key="3">
    <source>
        <dbReference type="Proteomes" id="UP000694865"/>
    </source>
</evidence>
<dbReference type="InterPro" id="IPR051589">
    <property type="entry name" value="Sialate-O-sulfotransferase"/>
</dbReference>
<evidence type="ECO:0000256" key="1">
    <source>
        <dbReference type="ARBA" id="ARBA00010236"/>
    </source>
</evidence>
<name>A0ABM0M311_SACKO</name>
<proteinExistence type="inferred from homology"/>